<dbReference type="InterPro" id="IPR040370">
    <property type="entry name" value="CCDC74A/CCDC74B/CCDC92"/>
</dbReference>
<evidence type="ECO:0000256" key="1">
    <source>
        <dbReference type="ARBA" id="ARBA00023054"/>
    </source>
</evidence>
<proteinExistence type="predicted"/>
<protein>
    <submittedName>
        <fullName evidence="6">Coiled-coil domain-containing protein 74B-like isoform X3</fullName>
    </submittedName>
</protein>
<dbReference type="AlphaFoldDB" id="A0A6J2BUM1"/>
<evidence type="ECO:0000259" key="4">
    <source>
        <dbReference type="Pfam" id="PF14917"/>
    </source>
</evidence>
<feature type="compositionally biased region" description="Basic and acidic residues" evidence="2">
    <location>
        <begin position="136"/>
        <end position="149"/>
    </location>
</feature>
<sequence>MSAGVAAAGQRPIPGSRGAWRPRPRPPTVLQHPGQRGAQAGHSDAQKRVLDLEKSLQFLQQQHSETLVKLHEEIEYLKRENKDLHYKLIMNQKPKKGSISNSSFQSIKSVSNSMSVTALAAASSQGKARTQLSFSKKQDSKADVPQKTDLEEESPVATVFHNSKLDKAPGTKGPANDCSRDEEGEASRAVAALTAGSQHKGKQPPAMSLPPYLRKPATLQQCEVVIRQLWNANLLQAQKVRLGLRGGRAVPPRAPPTAPSSPCLPVAAPQGPSGKESEVQGCPRGGWAQLSQVSDPSRPPTPPQQGLLLWGSLLTPPSRDQEALHSGATQLPKVPTKGVPKKCLILSPMPVAERSILPALKQTLKSNFAKRQKRLQVVQSRRLHRSVL</sequence>
<keyword evidence="5" id="KW-1185">Reference proteome</keyword>
<evidence type="ECO:0000313" key="5">
    <source>
        <dbReference type="Proteomes" id="UP000515165"/>
    </source>
</evidence>
<accession>A0A6J2BUM1</accession>
<feature type="region of interest" description="Disordered" evidence="2">
    <location>
        <begin position="1"/>
        <end position="49"/>
    </location>
</feature>
<dbReference type="Pfam" id="PF14916">
    <property type="entry name" value="CCDC92"/>
    <property type="match status" value="1"/>
</dbReference>
<reference evidence="6" key="1">
    <citation type="submission" date="2025-08" db="UniProtKB">
        <authorList>
            <consortium name="RefSeq"/>
        </authorList>
    </citation>
    <scope>IDENTIFICATION</scope>
    <source>
        <tissue evidence="6">Blood</tissue>
    </source>
</reference>
<dbReference type="Pfam" id="PF14917">
    <property type="entry name" value="CCDC74_C"/>
    <property type="match status" value="2"/>
</dbReference>
<name>A0A6J2BUM1_ZALCA</name>
<organism evidence="5 6">
    <name type="scientific">Zalophus californianus</name>
    <name type="common">California sealion</name>
    <dbReference type="NCBI Taxonomy" id="9704"/>
    <lineage>
        <taxon>Eukaryota</taxon>
        <taxon>Metazoa</taxon>
        <taxon>Chordata</taxon>
        <taxon>Craniata</taxon>
        <taxon>Vertebrata</taxon>
        <taxon>Euteleostomi</taxon>
        <taxon>Mammalia</taxon>
        <taxon>Eutheria</taxon>
        <taxon>Laurasiatheria</taxon>
        <taxon>Carnivora</taxon>
        <taxon>Caniformia</taxon>
        <taxon>Pinnipedia</taxon>
        <taxon>Otariidae</taxon>
        <taxon>Zalophus</taxon>
    </lineage>
</organism>
<keyword evidence="1" id="KW-0175">Coiled coil</keyword>
<dbReference type="PANTHER" id="PTHR14882">
    <property type="entry name" value="COILED-COIL DOMAIN-CONTAINING 74A"/>
    <property type="match status" value="1"/>
</dbReference>
<dbReference type="Proteomes" id="UP000515165">
    <property type="component" value="Chromosome 14"/>
</dbReference>
<feature type="domain" description="Coiled coil protein 74 C-terminal" evidence="4">
    <location>
        <begin position="319"/>
        <end position="385"/>
    </location>
</feature>
<feature type="region of interest" description="Disordered" evidence="2">
    <location>
        <begin position="247"/>
        <end position="304"/>
    </location>
</feature>
<evidence type="ECO:0000259" key="3">
    <source>
        <dbReference type="Pfam" id="PF14916"/>
    </source>
</evidence>
<feature type="compositionally biased region" description="Polar residues" evidence="2">
    <location>
        <begin position="123"/>
        <end position="135"/>
    </location>
</feature>
<evidence type="ECO:0000313" key="6">
    <source>
        <dbReference type="RefSeq" id="XP_027433478.2"/>
    </source>
</evidence>
<dbReference type="RefSeq" id="XP_027433478.2">
    <property type="nucleotide sequence ID" value="XM_027577677.2"/>
</dbReference>
<feature type="domain" description="CCDC92/74 N-terminal" evidence="3">
    <location>
        <begin position="46"/>
        <end position="95"/>
    </location>
</feature>
<dbReference type="InterPro" id="IPR029422">
    <property type="entry name" value="CCDC74_C"/>
</dbReference>
<dbReference type="GeneID" id="113913369"/>
<evidence type="ECO:0000256" key="2">
    <source>
        <dbReference type="SAM" id="MobiDB-lite"/>
    </source>
</evidence>
<dbReference type="PANTHER" id="PTHR14882:SF5">
    <property type="entry name" value="COILED-COIL DOMAIN CONTAINING 74A"/>
    <property type="match status" value="1"/>
</dbReference>
<gene>
    <name evidence="6" type="primary">LOC113913369</name>
</gene>
<feature type="region of interest" description="Disordered" evidence="2">
    <location>
        <begin position="123"/>
        <end position="187"/>
    </location>
</feature>
<dbReference type="InterPro" id="IPR039496">
    <property type="entry name" value="CCDC92/74_N"/>
</dbReference>
<feature type="domain" description="Coiled coil protein 74 C-terminal" evidence="4">
    <location>
        <begin position="209"/>
        <end position="241"/>
    </location>
</feature>